<evidence type="ECO:0000313" key="2">
    <source>
        <dbReference type="EMBL" id="TKA83717.1"/>
    </source>
</evidence>
<gene>
    <name evidence="2" type="ORF">B0A55_00275</name>
</gene>
<keyword evidence="3" id="KW-1185">Reference proteome</keyword>
<sequence length="150" mass="17612">MRVLKLGILILRKRKPSELLYSEQGELRTENGFVLKANRKYIYRFDADEDKISVWFVTEDSKQLGGNEEVDYLFHDMETEHAGSGWVGKGEHLCELDMYWAYYEFRLPKVMEEGQEMDVFGVRFKVKGPQKDYTTDTAYERTFSADLAAR</sequence>
<feature type="domain" description="DUF6314" evidence="1">
    <location>
        <begin position="11"/>
        <end position="141"/>
    </location>
</feature>
<proteinExistence type="predicted"/>
<dbReference type="Proteomes" id="UP000309340">
    <property type="component" value="Unassembled WGS sequence"/>
</dbReference>
<dbReference type="AlphaFoldDB" id="A0A4U0Y2N5"/>
<organism evidence="2 3">
    <name type="scientific">Friedmanniomyces simplex</name>
    <dbReference type="NCBI Taxonomy" id="329884"/>
    <lineage>
        <taxon>Eukaryota</taxon>
        <taxon>Fungi</taxon>
        <taxon>Dikarya</taxon>
        <taxon>Ascomycota</taxon>
        <taxon>Pezizomycotina</taxon>
        <taxon>Dothideomycetes</taxon>
        <taxon>Dothideomycetidae</taxon>
        <taxon>Mycosphaerellales</taxon>
        <taxon>Teratosphaeriaceae</taxon>
        <taxon>Friedmanniomyces</taxon>
    </lineage>
</organism>
<dbReference type="InterPro" id="IPR045632">
    <property type="entry name" value="DUF6314"/>
</dbReference>
<accession>A0A4U0Y2N5</accession>
<protein>
    <recommendedName>
        <fullName evidence="1">DUF6314 domain-containing protein</fullName>
    </recommendedName>
</protein>
<evidence type="ECO:0000259" key="1">
    <source>
        <dbReference type="Pfam" id="PF19834"/>
    </source>
</evidence>
<comment type="caution">
    <text evidence="2">The sequence shown here is derived from an EMBL/GenBank/DDBJ whole genome shotgun (WGS) entry which is preliminary data.</text>
</comment>
<name>A0A4U0Y2N5_9PEZI</name>
<evidence type="ECO:0000313" key="3">
    <source>
        <dbReference type="Proteomes" id="UP000309340"/>
    </source>
</evidence>
<dbReference type="Pfam" id="PF19834">
    <property type="entry name" value="DUF6314"/>
    <property type="match status" value="1"/>
</dbReference>
<dbReference type="OrthoDB" id="66881at2759"/>
<dbReference type="EMBL" id="NAJQ01000004">
    <property type="protein sequence ID" value="TKA83717.1"/>
    <property type="molecule type" value="Genomic_DNA"/>
</dbReference>
<reference evidence="2 3" key="1">
    <citation type="submission" date="2017-03" db="EMBL/GenBank/DDBJ databases">
        <title>Genomes of endolithic fungi from Antarctica.</title>
        <authorList>
            <person name="Coleine C."/>
            <person name="Masonjones S."/>
            <person name="Stajich J.E."/>
        </authorList>
    </citation>
    <scope>NUCLEOTIDE SEQUENCE [LARGE SCALE GENOMIC DNA]</scope>
    <source>
        <strain evidence="2 3">CCFEE 5184</strain>
    </source>
</reference>